<dbReference type="Gene3D" id="3.40.50.150">
    <property type="entry name" value="Vaccinia Virus protein VP39"/>
    <property type="match status" value="1"/>
</dbReference>
<name>A0A8H8S4J4_9HELO</name>
<dbReference type="SUPFAM" id="SSF53335">
    <property type="entry name" value="S-adenosyl-L-methionine-dependent methyltransferases"/>
    <property type="match status" value="1"/>
</dbReference>
<dbReference type="Gene3D" id="1.10.10.10">
    <property type="entry name" value="Winged helix-like DNA-binding domain superfamily/Winged helix DNA-binding domain"/>
    <property type="match status" value="1"/>
</dbReference>
<dbReference type="Proteomes" id="UP000443090">
    <property type="component" value="Unassembled WGS sequence"/>
</dbReference>
<evidence type="ECO:0000313" key="7">
    <source>
        <dbReference type="Proteomes" id="UP000443090"/>
    </source>
</evidence>
<sequence>MSSLHESAEELEAPYDTLARLVNAGRQVAMVKLAGDLGIFRSLVESKTPLSSSQLAKYSGKNAEPLLVARIVRYLVANRFVSEVDCDRYVARKATHALADHQIEGALRFFHAVSNPSFQALPDYLRETGYQNQTAGSALKKGLNAEQGLFPWLKQHPDILGDFQNLMGMPRESNGWDVIPLDFSVTSKHQGPMLVDIGGGTGQQARLLVEQHPELAGRVIVQDREETIKSAPTAKGVQLMAHDFFGTQPVKGAKYYYLRAILHNWDEHKAVQILANIVPAMSPDSLVLIDEVVISQKGAHVWPAGLDLQMLTLFGGSERTGPQWDTLLDRAGLKPVEVKKYAPIMESCVVFAARK</sequence>
<evidence type="ECO:0000256" key="1">
    <source>
        <dbReference type="ARBA" id="ARBA00022603"/>
    </source>
</evidence>
<dbReference type="GO" id="GO:0008171">
    <property type="term" value="F:O-methyltransferase activity"/>
    <property type="evidence" value="ECO:0007669"/>
    <property type="project" value="InterPro"/>
</dbReference>
<evidence type="ECO:0000313" key="6">
    <source>
        <dbReference type="EMBL" id="TVY47967.1"/>
    </source>
</evidence>
<dbReference type="PANTHER" id="PTHR43712">
    <property type="entry name" value="PUTATIVE (AFU_ORTHOLOGUE AFUA_4G14580)-RELATED"/>
    <property type="match status" value="1"/>
</dbReference>
<dbReference type="SUPFAM" id="SSF46785">
    <property type="entry name" value="Winged helix' DNA-binding domain"/>
    <property type="match status" value="1"/>
</dbReference>
<gene>
    <name evidence="6" type="primary">omtB_0</name>
    <name evidence="6" type="ORF">LOCC1_G002616</name>
</gene>
<feature type="domain" description="O-methyltransferase C-terminal" evidence="5">
    <location>
        <begin position="192"/>
        <end position="333"/>
    </location>
</feature>
<feature type="active site" description="Proton acceptor" evidence="4">
    <location>
        <position position="263"/>
    </location>
</feature>
<reference evidence="6 7" key="1">
    <citation type="submission" date="2018-05" db="EMBL/GenBank/DDBJ databases">
        <title>Genome sequencing and assembly of the regulated plant pathogen Lachnellula willkommii and related sister species for the development of diagnostic species identification markers.</title>
        <authorList>
            <person name="Giroux E."/>
            <person name="Bilodeau G."/>
        </authorList>
    </citation>
    <scope>NUCLEOTIDE SEQUENCE [LARGE SCALE GENOMIC DNA]</scope>
    <source>
        <strain evidence="6 7">CBS 160.35</strain>
    </source>
</reference>
<proteinExistence type="predicted"/>
<dbReference type="InterPro" id="IPR036390">
    <property type="entry name" value="WH_DNA-bd_sf"/>
</dbReference>
<dbReference type="EMBL" id="QGMI01000065">
    <property type="protein sequence ID" value="TVY47967.1"/>
    <property type="molecule type" value="Genomic_DNA"/>
</dbReference>
<keyword evidence="2 6" id="KW-0808">Transferase</keyword>
<protein>
    <submittedName>
        <fullName evidence="6">Demethylsterigmatocystin 6-O-methyltransferase</fullName>
    </submittedName>
</protein>
<dbReference type="Pfam" id="PF00891">
    <property type="entry name" value="Methyltransf_2"/>
    <property type="match status" value="1"/>
</dbReference>
<evidence type="ECO:0000256" key="2">
    <source>
        <dbReference type="ARBA" id="ARBA00022679"/>
    </source>
</evidence>
<keyword evidence="3" id="KW-0949">S-adenosyl-L-methionine</keyword>
<dbReference type="InterPro" id="IPR029063">
    <property type="entry name" value="SAM-dependent_MTases_sf"/>
</dbReference>
<dbReference type="InterPro" id="IPR001077">
    <property type="entry name" value="COMT_C"/>
</dbReference>
<dbReference type="AlphaFoldDB" id="A0A8H8S4J4"/>
<evidence type="ECO:0000256" key="4">
    <source>
        <dbReference type="PIRSR" id="PIRSR005739-1"/>
    </source>
</evidence>
<keyword evidence="1 6" id="KW-0489">Methyltransferase</keyword>
<dbReference type="GO" id="GO:0032259">
    <property type="term" value="P:methylation"/>
    <property type="evidence" value="ECO:0007669"/>
    <property type="project" value="UniProtKB-KW"/>
</dbReference>
<comment type="caution">
    <text evidence="6">The sequence shown here is derived from an EMBL/GenBank/DDBJ whole genome shotgun (WGS) entry which is preliminary data.</text>
</comment>
<evidence type="ECO:0000256" key="3">
    <source>
        <dbReference type="ARBA" id="ARBA00022691"/>
    </source>
</evidence>
<dbReference type="OrthoDB" id="2410195at2759"/>
<evidence type="ECO:0000259" key="5">
    <source>
        <dbReference type="Pfam" id="PF00891"/>
    </source>
</evidence>
<accession>A0A8H8S4J4</accession>
<dbReference type="PIRSF" id="PIRSF005739">
    <property type="entry name" value="O-mtase"/>
    <property type="match status" value="1"/>
</dbReference>
<dbReference type="InterPro" id="IPR016461">
    <property type="entry name" value="COMT-like"/>
</dbReference>
<keyword evidence="7" id="KW-1185">Reference proteome</keyword>
<dbReference type="InterPro" id="IPR036388">
    <property type="entry name" value="WH-like_DNA-bd_sf"/>
</dbReference>
<dbReference type="PANTHER" id="PTHR43712:SF4">
    <property type="entry name" value="O-METHYLTRANSFERASE DOMAIN-CONTAINING PROTEIN"/>
    <property type="match status" value="1"/>
</dbReference>
<dbReference type="PROSITE" id="PS51683">
    <property type="entry name" value="SAM_OMT_II"/>
    <property type="match status" value="1"/>
</dbReference>
<organism evidence="6 7">
    <name type="scientific">Lachnellula occidentalis</name>
    <dbReference type="NCBI Taxonomy" id="215460"/>
    <lineage>
        <taxon>Eukaryota</taxon>
        <taxon>Fungi</taxon>
        <taxon>Dikarya</taxon>
        <taxon>Ascomycota</taxon>
        <taxon>Pezizomycotina</taxon>
        <taxon>Leotiomycetes</taxon>
        <taxon>Helotiales</taxon>
        <taxon>Lachnaceae</taxon>
        <taxon>Lachnellula</taxon>
    </lineage>
</organism>